<evidence type="ECO:0000313" key="2">
    <source>
        <dbReference type="EMBL" id="PVD30935.1"/>
    </source>
</evidence>
<keyword evidence="3" id="KW-1185">Reference proteome</keyword>
<reference evidence="2 3" key="1">
    <citation type="submission" date="2018-04" db="EMBL/GenBank/DDBJ databases">
        <title>The genome of golden apple snail Pomacea canaliculata provides insight into stress tolerance and invasive adaptation.</title>
        <authorList>
            <person name="Liu C."/>
            <person name="Liu B."/>
            <person name="Ren Y."/>
            <person name="Zhang Y."/>
            <person name="Wang H."/>
            <person name="Li S."/>
            <person name="Jiang F."/>
            <person name="Yin L."/>
            <person name="Zhang G."/>
            <person name="Qian W."/>
            <person name="Fan W."/>
        </authorList>
    </citation>
    <scope>NUCLEOTIDE SEQUENCE [LARGE SCALE GENOMIC DNA]</scope>
    <source>
        <strain evidence="2">SZHN2017</strain>
        <tissue evidence="2">Muscle</tissue>
    </source>
</reference>
<dbReference type="Proteomes" id="UP000245119">
    <property type="component" value="Linkage Group LG5"/>
</dbReference>
<accession>A0A2T7PBZ3</accession>
<proteinExistence type="predicted"/>
<protein>
    <submittedName>
        <fullName evidence="2">Uncharacterized protein</fullName>
    </submittedName>
</protein>
<feature type="region of interest" description="Disordered" evidence="1">
    <location>
        <begin position="29"/>
        <end position="64"/>
    </location>
</feature>
<dbReference type="AlphaFoldDB" id="A0A2T7PBZ3"/>
<comment type="caution">
    <text evidence="2">The sequence shown here is derived from an EMBL/GenBank/DDBJ whole genome shotgun (WGS) entry which is preliminary data.</text>
</comment>
<name>A0A2T7PBZ3_POMCA</name>
<organism evidence="2 3">
    <name type="scientific">Pomacea canaliculata</name>
    <name type="common">Golden apple snail</name>
    <dbReference type="NCBI Taxonomy" id="400727"/>
    <lineage>
        <taxon>Eukaryota</taxon>
        <taxon>Metazoa</taxon>
        <taxon>Spiralia</taxon>
        <taxon>Lophotrochozoa</taxon>
        <taxon>Mollusca</taxon>
        <taxon>Gastropoda</taxon>
        <taxon>Caenogastropoda</taxon>
        <taxon>Architaenioglossa</taxon>
        <taxon>Ampullarioidea</taxon>
        <taxon>Ampullariidae</taxon>
        <taxon>Pomacea</taxon>
    </lineage>
</organism>
<gene>
    <name evidence="2" type="ORF">C0Q70_10210</name>
</gene>
<evidence type="ECO:0000256" key="1">
    <source>
        <dbReference type="SAM" id="MobiDB-lite"/>
    </source>
</evidence>
<evidence type="ECO:0000313" key="3">
    <source>
        <dbReference type="Proteomes" id="UP000245119"/>
    </source>
</evidence>
<feature type="compositionally biased region" description="Basic and acidic residues" evidence="1">
    <location>
        <begin position="39"/>
        <end position="48"/>
    </location>
</feature>
<sequence length="64" mass="7157">MATPEVRDQRPGSDPAVLRKNYLLRRMSEAVTRTSEAASRQERGERPNHSQGEGVYVCVQGGDR</sequence>
<dbReference type="EMBL" id="PZQS01000005">
    <property type="protein sequence ID" value="PVD30935.1"/>
    <property type="molecule type" value="Genomic_DNA"/>
</dbReference>